<feature type="region of interest" description="Disordered" evidence="10">
    <location>
        <begin position="59"/>
        <end position="96"/>
    </location>
</feature>
<dbReference type="Gene3D" id="2.40.50.100">
    <property type="match status" value="2"/>
</dbReference>
<name>A0A7J6NHD5_PEROL</name>
<dbReference type="SUPFAM" id="SSF52777">
    <property type="entry name" value="CoA-dependent acyltransferases"/>
    <property type="match status" value="1"/>
</dbReference>
<dbReference type="InterPro" id="IPR004167">
    <property type="entry name" value="PSBD"/>
</dbReference>
<dbReference type="Pfam" id="PF00198">
    <property type="entry name" value="2-oxoacid_dh"/>
    <property type="match status" value="1"/>
</dbReference>
<evidence type="ECO:0000313" key="13">
    <source>
        <dbReference type="EMBL" id="KAF4683248.1"/>
    </source>
</evidence>
<dbReference type="GO" id="GO:0031405">
    <property type="term" value="F:lipoic acid binding"/>
    <property type="evidence" value="ECO:0007669"/>
    <property type="project" value="TreeGrafter"/>
</dbReference>
<dbReference type="Proteomes" id="UP000541610">
    <property type="component" value="Unassembled WGS sequence"/>
</dbReference>
<dbReference type="Gene3D" id="4.10.320.10">
    <property type="entry name" value="E3-binding domain"/>
    <property type="match status" value="1"/>
</dbReference>
<keyword evidence="4 9" id="KW-0808">Transferase</keyword>
<keyword evidence="7" id="KW-0496">Mitochondrion</keyword>
<feature type="compositionally biased region" description="Basic and acidic residues" evidence="10">
    <location>
        <begin position="468"/>
        <end position="479"/>
    </location>
</feature>
<reference evidence="13 14" key="1">
    <citation type="submission" date="2020-04" db="EMBL/GenBank/DDBJ databases">
        <title>Perkinsus olseni comparative genomics.</title>
        <authorList>
            <person name="Bogema D.R."/>
        </authorList>
    </citation>
    <scope>NUCLEOTIDE SEQUENCE [LARGE SCALE GENOMIC DNA]</scope>
    <source>
        <strain evidence="13">00978-12</strain>
    </source>
</reference>
<evidence type="ECO:0000256" key="10">
    <source>
        <dbReference type="SAM" id="MobiDB-lite"/>
    </source>
</evidence>
<dbReference type="OrthoDB" id="202158at2759"/>
<dbReference type="InterPro" id="IPR023213">
    <property type="entry name" value="CAT-like_dom_sf"/>
</dbReference>
<comment type="subcellular location">
    <subcellularLocation>
        <location evidence="2">Mitochondrion matrix</location>
    </subcellularLocation>
</comment>
<dbReference type="InterPro" id="IPR001078">
    <property type="entry name" value="2-oxoacid_DH_actylTfrase"/>
</dbReference>
<dbReference type="PANTHER" id="PTHR43178:SF5">
    <property type="entry name" value="LIPOAMIDE ACYLTRANSFERASE COMPONENT OF BRANCHED-CHAIN ALPHA-KETO ACID DEHYDROGENASE COMPLEX, MITOCHONDRIAL"/>
    <property type="match status" value="1"/>
</dbReference>
<dbReference type="InterPro" id="IPR011053">
    <property type="entry name" value="Single_hybrid_motif"/>
</dbReference>
<evidence type="ECO:0000256" key="5">
    <source>
        <dbReference type="ARBA" id="ARBA00022823"/>
    </source>
</evidence>
<dbReference type="InterPro" id="IPR003016">
    <property type="entry name" value="2-oxoA_DH_lipoyl-BS"/>
</dbReference>
<feature type="region of interest" description="Disordered" evidence="10">
    <location>
        <begin position="1"/>
        <end position="47"/>
    </location>
</feature>
<feature type="compositionally biased region" description="Low complexity" evidence="10">
    <location>
        <begin position="84"/>
        <end position="96"/>
    </location>
</feature>
<dbReference type="GO" id="GO:0016407">
    <property type="term" value="F:acetyltransferase activity"/>
    <property type="evidence" value="ECO:0007669"/>
    <property type="project" value="TreeGrafter"/>
</dbReference>
<dbReference type="SUPFAM" id="SSF47005">
    <property type="entry name" value="Peripheral subunit-binding domain of 2-oxo acid dehydrogenase complex"/>
    <property type="match status" value="1"/>
</dbReference>
<dbReference type="AlphaFoldDB" id="A0A7J6NHD5"/>
<evidence type="ECO:0000256" key="6">
    <source>
        <dbReference type="ARBA" id="ARBA00022946"/>
    </source>
</evidence>
<accession>A0A7J6NHD5</accession>
<evidence type="ECO:0000256" key="2">
    <source>
        <dbReference type="ARBA" id="ARBA00004305"/>
    </source>
</evidence>
<evidence type="ECO:0000256" key="4">
    <source>
        <dbReference type="ARBA" id="ARBA00022679"/>
    </source>
</evidence>
<feature type="domain" description="Lipoyl-binding" evidence="11">
    <location>
        <begin position="372"/>
        <end position="458"/>
    </location>
</feature>
<feature type="domain" description="Lipoyl-binding" evidence="11">
    <location>
        <begin position="497"/>
        <end position="572"/>
    </location>
</feature>
<keyword evidence="5 9" id="KW-0450">Lipoyl</keyword>
<gene>
    <name evidence="13" type="ORF">FOZ60_009395</name>
</gene>
<feature type="domain" description="Peripheral subunit-binding (PSBD)" evidence="12">
    <location>
        <begin position="612"/>
        <end position="649"/>
    </location>
</feature>
<evidence type="ECO:0000256" key="8">
    <source>
        <dbReference type="ARBA" id="ARBA00023315"/>
    </source>
</evidence>
<dbReference type="Pfam" id="PF02817">
    <property type="entry name" value="E3_binding"/>
    <property type="match status" value="1"/>
</dbReference>
<evidence type="ECO:0000256" key="3">
    <source>
        <dbReference type="ARBA" id="ARBA00007317"/>
    </source>
</evidence>
<evidence type="ECO:0000256" key="1">
    <source>
        <dbReference type="ARBA" id="ARBA00001938"/>
    </source>
</evidence>
<evidence type="ECO:0000313" key="14">
    <source>
        <dbReference type="Proteomes" id="UP000541610"/>
    </source>
</evidence>
<keyword evidence="6" id="KW-0809">Transit peptide</keyword>
<dbReference type="Gene3D" id="3.30.559.10">
    <property type="entry name" value="Chloramphenicol acetyltransferase-like domain"/>
    <property type="match status" value="1"/>
</dbReference>
<evidence type="ECO:0000256" key="9">
    <source>
        <dbReference type="RuleBase" id="RU003423"/>
    </source>
</evidence>
<sequence>MRDSLTYSSSIAPAGAHGVGDGTDASRRHRASDGRDAPMVGQGSTPLVQVDEYPAPSLFSAASSLGPDQNPDLYSLSPDTLGQSSYSTAPATTTATHSSPTQHLLLQHAMGLTVDILVTYGVSPEGIDLLRAHGLETVSDLATLDTHSLAHQGYSREDIDTLTRLAIEVGHESTNERLQRMQEQQRNVNGLGEDRFLPIKNTFINFPPSQLTSCKKTPQSCPVDMTMTLPKSFTTTVGNESNLSPVASSHSPESTPIDLDLSVYPSIGSRLHASGTCKPCAWFYHASGCRHGAQCEFCHLCPPGEIKRRKKEKLQIIKLLKQTELHQQQQQPPVHQQQEHHLLTGENRKLLGLIFEPKDGLAAVTVITMLLLVNEGHNIYDRLADIGEGNNWEEGDGVYAVATLPLDGDKIEEMDRLCTVESDKAAVDITSRYGGTVKRLLFDVNSIAKVGDVLLEIEEGEPDGVEETPAKESSDRVSENEATSEALAAPPQTSGRSVPFHLADIGEGISEVAIMEWHVGEGDRVEEMDRLCTVESDKAVVDITSRYNGVIRRLGYKVGDTAKVGSVLVDIEVERLDGEEGQPVAAGKVEQPEAVEKGSELNRASKAEGRALAIPMVRQAAKEKGIDINSVLGTGPNGRVVIEDILEAAEAASKVDEIAPVAKAQDTSESYRVSLTRGVAAAMVKSMTASLAAPHMNLGEEIRVDELLRVQANLKKLVQGPPHNLPSITLTAIMIKALSLSLLKHETLNSKIDPSGEFFTVYGHHNVSMAVDSPSGLVVPNVKGVEKKSLVQIQNDILEIQERAAAGRLTLDDVHGGTVSFSNVGVIGGTYSKSILFDGQALIGGAGRIRTLPRFTDDGSEVYPAKIVNVSWSADHRHIDGEWYPRLKRVFGKIAEL</sequence>
<dbReference type="EC" id="2.3.1.-" evidence="9"/>
<dbReference type="FunFam" id="2.40.50.100:FF:000013">
    <property type="entry name" value="Dihydrolipoamide acetyltransferase component of pyruvate dehydrogenase complex"/>
    <property type="match status" value="1"/>
</dbReference>
<dbReference type="PANTHER" id="PTHR43178">
    <property type="entry name" value="DIHYDROLIPOAMIDE ACETYLTRANSFERASE COMPONENT OF PYRUVATE DEHYDROGENASE COMPLEX"/>
    <property type="match status" value="1"/>
</dbReference>
<dbReference type="InterPro" id="IPR050743">
    <property type="entry name" value="2-oxoacid_DH_E2_comp"/>
</dbReference>
<dbReference type="InterPro" id="IPR000089">
    <property type="entry name" value="Biotin_lipoyl"/>
</dbReference>
<dbReference type="PROSITE" id="PS51826">
    <property type="entry name" value="PSBD"/>
    <property type="match status" value="1"/>
</dbReference>
<dbReference type="PROSITE" id="PS00189">
    <property type="entry name" value="LIPOYL"/>
    <property type="match status" value="2"/>
</dbReference>
<feature type="compositionally biased region" description="Polar residues" evidence="10">
    <location>
        <begin position="1"/>
        <end position="11"/>
    </location>
</feature>
<dbReference type="EMBL" id="JABANP010000379">
    <property type="protein sequence ID" value="KAF4683248.1"/>
    <property type="molecule type" value="Genomic_DNA"/>
</dbReference>
<dbReference type="GO" id="GO:0005759">
    <property type="term" value="C:mitochondrial matrix"/>
    <property type="evidence" value="ECO:0007669"/>
    <property type="project" value="UniProtKB-SubCell"/>
</dbReference>
<dbReference type="PROSITE" id="PS50968">
    <property type="entry name" value="BIOTINYL_LIPOYL"/>
    <property type="match status" value="2"/>
</dbReference>
<feature type="region of interest" description="Disordered" evidence="10">
    <location>
        <begin position="458"/>
        <end position="497"/>
    </location>
</feature>
<comment type="similarity">
    <text evidence="3 9">Belongs to the 2-oxoacid dehydrogenase family.</text>
</comment>
<dbReference type="InterPro" id="IPR036625">
    <property type="entry name" value="E3-bd_dom_sf"/>
</dbReference>
<dbReference type="Pfam" id="PF00364">
    <property type="entry name" value="Biotin_lipoyl"/>
    <property type="match status" value="2"/>
</dbReference>
<comment type="caution">
    <text evidence="13">The sequence shown here is derived from an EMBL/GenBank/DDBJ whole genome shotgun (WGS) entry which is preliminary data.</text>
</comment>
<evidence type="ECO:0000259" key="12">
    <source>
        <dbReference type="PROSITE" id="PS51826"/>
    </source>
</evidence>
<evidence type="ECO:0000259" key="11">
    <source>
        <dbReference type="PROSITE" id="PS50968"/>
    </source>
</evidence>
<proteinExistence type="inferred from homology"/>
<keyword evidence="8 9" id="KW-0012">Acyltransferase</keyword>
<organism evidence="13 14">
    <name type="scientific">Perkinsus olseni</name>
    <name type="common">Perkinsus atlanticus</name>
    <dbReference type="NCBI Taxonomy" id="32597"/>
    <lineage>
        <taxon>Eukaryota</taxon>
        <taxon>Sar</taxon>
        <taxon>Alveolata</taxon>
        <taxon>Perkinsozoa</taxon>
        <taxon>Perkinsea</taxon>
        <taxon>Perkinsida</taxon>
        <taxon>Perkinsidae</taxon>
        <taxon>Perkinsus</taxon>
    </lineage>
</organism>
<dbReference type="SUPFAM" id="SSF51230">
    <property type="entry name" value="Single hybrid motif"/>
    <property type="match status" value="2"/>
</dbReference>
<evidence type="ECO:0000256" key="7">
    <source>
        <dbReference type="ARBA" id="ARBA00023128"/>
    </source>
</evidence>
<dbReference type="CDD" id="cd06849">
    <property type="entry name" value="lipoyl_domain"/>
    <property type="match status" value="2"/>
</dbReference>
<protein>
    <recommendedName>
        <fullName evidence="9">Dihydrolipoamide acetyltransferase component of pyruvate dehydrogenase complex</fullName>
        <ecNumber evidence="9">2.3.1.-</ecNumber>
    </recommendedName>
</protein>
<comment type="cofactor">
    <cofactor evidence="1 9">
        <name>(R)-lipoate</name>
        <dbReference type="ChEBI" id="CHEBI:83088"/>
    </cofactor>
</comment>